<feature type="domain" description="Thioester reductase (TE)" evidence="1">
    <location>
        <begin position="8"/>
        <end position="190"/>
    </location>
</feature>
<keyword evidence="3" id="KW-0378">Hydrolase</keyword>
<organism evidence="3 4">
    <name type="scientific">Nocardia iowensis</name>
    <dbReference type="NCBI Taxonomy" id="204891"/>
    <lineage>
        <taxon>Bacteria</taxon>
        <taxon>Bacillati</taxon>
        <taxon>Actinomycetota</taxon>
        <taxon>Actinomycetes</taxon>
        <taxon>Mycobacteriales</taxon>
        <taxon>Nocardiaceae</taxon>
        <taxon>Nocardia</taxon>
    </lineage>
</organism>
<sequence length="572" mass="59834">MSDSIVLGAAGFIGRAVVAHLLTQGGSVIAAVRPGSEQRLTTWLHAQAVDQTGLSVVSCDVTAKDLGLPTDLDAADVRDVYNCAARFAFGLGKDDAYAVNVTGALNVLDWAAALPGLRRVVHITGYRITVEDSAEQNYATGAYGASKFESDPLLRLRAAERGIPLTIANPSSVLGRGQYVGLASIVDDLWHGRLAAIPGGRETFLPIVDLDYFAAFLTELPKQADTAGRSFTVLDPRTPVLPELIRLLAGHMGVRAPRFSIPVGVIEKLPRALTGADPETLPFIADDRYDTAAADEVAHKAGLAMPDSETVLRAWADHLVSSRFGAVEADPTAGFVDGIWVSGDRTQPAYVLLHGLPVDSDSWTEVRKALEAPSLVADLPGLGRSAPGEIDEVLPRLMSTARSRPVLVGHSLGCGPVLKYAAAHPDRISGVVLVSPAFLQPRSSRVLGSPLAAVALRRMSAAALATRLGIPAGAAVDSAAANLRRPGVAVRTVAALRRASAPARRNELAELLAGIDVPVRIVVGAEDPLAVAVPPEVVVIEGTGHYPQLTHPAQVAAEIAQVGVRAVGASAR</sequence>
<dbReference type="EMBL" id="CP078145">
    <property type="protein sequence ID" value="QXN89797.1"/>
    <property type="molecule type" value="Genomic_DNA"/>
</dbReference>
<dbReference type="InterPro" id="IPR051783">
    <property type="entry name" value="NAD(P)-dependent_oxidoreduct"/>
</dbReference>
<reference evidence="3 4" key="1">
    <citation type="submission" date="2021-07" db="EMBL/GenBank/DDBJ databases">
        <title>Whole Genome Sequence of Nocardia Iowensis.</title>
        <authorList>
            <person name="Lamm A."/>
            <person name="Collins-Fairclough A.M."/>
            <person name="Bunk B."/>
            <person name="Sproer C."/>
        </authorList>
    </citation>
    <scope>NUCLEOTIDE SEQUENCE [LARGE SCALE GENOMIC DNA]</scope>
    <source>
        <strain evidence="3 4">NRRL 5646</strain>
    </source>
</reference>
<dbReference type="InterPro" id="IPR000073">
    <property type="entry name" value="AB_hydrolase_1"/>
</dbReference>
<name>A0ABX8RJI6_NOCIO</name>
<evidence type="ECO:0000313" key="4">
    <source>
        <dbReference type="Proteomes" id="UP000694257"/>
    </source>
</evidence>
<dbReference type="Proteomes" id="UP000694257">
    <property type="component" value="Chromosome"/>
</dbReference>
<dbReference type="GO" id="GO:0016787">
    <property type="term" value="F:hydrolase activity"/>
    <property type="evidence" value="ECO:0007669"/>
    <property type="project" value="UniProtKB-KW"/>
</dbReference>
<gene>
    <name evidence="3" type="ORF">KV110_30680</name>
</gene>
<evidence type="ECO:0000259" key="2">
    <source>
        <dbReference type="Pfam" id="PF12697"/>
    </source>
</evidence>
<evidence type="ECO:0000259" key="1">
    <source>
        <dbReference type="Pfam" id="PF07993"/>
    </source>
</evidence>
<protein>
    <submittedName>
        <fullName evidence="3">Alpha/beta fold hydrolase</fullName>
    </submittedName>
</protein>
<evidence type="ECO:0000313" key="3">
    <source>
        <dbReference type="EMBL" id="QXN89797.1"/>
    </source>
</evidence>
<dbReference type="InterPro" id="IPR013120">
    <property type="entry name" value="FAR_NAD-bd"/>
</dbReference>
<dbReference type="PANTHER" id="PTHR48079:SF6">
    <property type="entry name" value="NAD(P)-BINDING DOMAIN-CONTAINING PROTEIN-RELATED"/>
    <property type="match status" value="1"/>
</dbReference>
<dbReference type="RefSeq" id="WP_218470664.1">
    <property type="nucleotide sequence ID" value="NZ_BAABJN010000006.1"/>
</dbReference>
<proteinExistence type="predicted"/>
<accession>A0ABX8RJI6</accession>
<dbReference type="Pfam" id="PF07993">
    <property type="entry name" value="NAD_binding_4"/>
    <property type="match status" value="1"/>
</dbReference>
<dbReference type="Pfam" id="PF12697">
    <property type="entry name" value="Abhydrolase_6"/>
    <property type="match status" value="1"/>
</dbReference>
<dbReference type="PANTHER" id="PTHR48079">
    <property type="entry name" value="PROTEIN YEEZ"/>
    <property type="match status" value="1"/>
</dbReference>
<keyword evidence="4" id="KW-1185">Reference proteome</keyword>
<feature type="domain" description="AB hydrolase-1" evidence="2">
    <location>
        <begin position="351"/>
        <end position="557"/>
    </location>
</feature>